<keyword evidence="2" id="KW-1185">Reference proteome</keyword>
<accession>A0AC61MQP7</accession>
<name>A0AC61MQP7_9FIRM</name>
<evidence type="ECO:0000313" key="2">
    <source>
        <dbReference type="Proteomes" id="UP000595814"/>
    </source>
</evidence>
<proteinExistence type="predicted"/>
<sequence>MWELYVLKSFLEITVYIVKLISVATLIIGLLSYLKDILIAIFTKNYKEIKKVKNKLGGIVLLGLEILIIADIVETIINPTFKDIGLLAAIVAIRTAISYFLNKEIESSEESIKR</sequence>
<organism evidence="1 2">
    <name type="scientific">Miniphocaeibacter halophilus</name>
    <dbReference type="NCBI Taxonomy" id="2931922"/>
    <lineage>
        <taxon>Bacteria</taxon>
        <taxon>Bacillati</taxon>
        <taxon>Bacillota</taxon>
        <taxon>Tissierellia</taxon>
        <taxon>Tissierellales</taxon>
        <taxon>Peptoniphilaceae</taxon>
        <taxon>Miniphocaeibacter</taxon>
    </lineage>
</organism>
<gene>
    <name evidence="1" type="ORF">JFY71_00230</name>
</gene>
<reference evidence="1 2" key="1">
    <citation type="journal article" date="2022" name="Int. J. Syst. Evol. Microbiol.">
        <title>Miniphocaeibacter halophilus sp. nov., an ammonium-tolerant acetate-producing bacterium isolated from a biogas system.</title>
        <authorList>
            <person name="Schnurer A."/>
            <person name="Singh A."/>
            <person name="Bi S."/>
            <person name="Qiao W."/>
            <person name="Westerholm M."/>
        </authorList>
    </citation>
    <scope>NUCLEOTIDE SEQUENCE [LARGE SCALE GENOMIC DNA]</scope>
    <source>
        <strain evidence="1 2">AMB_01</strain>
    </source>
</reference>
<dbReference type="Proteomes" id="UP000595814">
    <property type="component" value="Chromosome"/>
</dbReference>
<evidence type="ECO:0000313" key="1">
    <source>
        <dbReference type="EMBL" id="QQK08000.1"/>
    </source>
</evidence>
<protein>
    <submittedName>
        <fullName evidence="1">DUF1622 domain-containing protein</fullName>
    </submittedName>
</protein>
<dbReference type="EMBL" id="CP066744">
    <property type="protein sequence ID" value="QQK08000.1"/>
    <property type="molecule type" value="Genomic_DNA"/>
</dbReference>